<feature type="domain" description="Cas12f1-like TNB" evidence="8">
    <location>
        <begin position="191"/>
        <end position="257"/>
    </location>
</feature>
<feature type="coiled-coil region" evidence="5">
    <location>
        <begin position="100"/>
        <end position="144"/>
    </location>
</feature>
<proteinExistence type="inferred from homology"/>
<dbReference type="InterPro" id="IPR051491">
    <property type="entry name" value="Recombinase/Transposase-rel"/>
</dbReference>
<dbReference type="Pfam" id="PF01385">
    <property type="entry name" value="OrfB_IS605"/>
    <property type="match status" value="1"/>
</dbReference>
<name>A0AAJ1TV68_9HYPH</name>
<evidence type="ECO:0000259" key="8">
    <source>
        <dbReference type="Pfam" id="PF07282"/>
    </source>
</evidence>
<evidence type="ECO:0000313" key="10">
    <source>
        <dbReference type="Proteomes" id="UP001223420"/>
    </source>
</evidence>
<dbReference type="GO" id="GO:0006310">
    <property type="term" value="P:DNA recombination"/>
    <property type="evidence" value="ECO:0007669"/>
    <property type="project" value="UniProtKB-KW"/>
</dbReference>
<dbReference type="InterPro" id="IPR010095">
    <property type="entry name" value="Cas12f1-like_TNB"/>
</dbReference>
<dbReference type="EMBL" id="JAUSWL010000028">
    <property type="protein sequence ID" value="MDQ0547505.1"/>
    <property type="molecule type" value="Genomic_DNA"/>
</dbReference>
<dbReference type="GO" id="GO:0003677">
    <property type="term" value="F:DNA binding"/>
    <property type="evidence" value="ECO:0007669"/>
    <property type="project" value="UniProtKB-KW"/>
</dbReference>
<evidence type="ECO:0000256" key="2">
    <source>
        <dbReference type="ARBA" id="ARBA00022578"/>
    </source>
</evidence>
<keyword evidence="5" id="KW-0175">Coiled coil</keyword>
<dbReference type="GO" id="GO:0032196">
    <property type="term" value="P:transposition"/>
    <property type="evidence" value="ECO:0007669"/>
    <property type="project" value="UniProtKB-KW"/>
</dbReference>
<dbReference type="AlphaFoldDB" id="A0AAJ1TV68"/>
<dbReference type="Proteomes" id="UP001223420">
    <property type="component" value="Unassembled WGS sequence"/>
</dbReference>
<comment type="caution">
    <text evidence="9">The sequence shown here is derived from an EMBL/GenBank/DDBJ whole genome shotgun (WGS) entry which is preliminary data.</text>
</comment>
<feature type="region of interest" description="Disordered" evidence="6">
    <location>
        <begin position="274"/>
        <end position="298"/>
    </location>
</feature>
<evidence type="ECO:0000256" key="5">
    <source>
        <dbReference type="SAM" id="Coils"/>
    </source>
</evidence>
<evidence type="ECO:0000256" key="1">
    <source>
        <dbReference type="ARBA" id="ARBA00008761"/>
    </source>
</evidence>
<organism evidence="9 10">
    <name type="scientific">Methylobacterium brachiatum</name>
    <dbReference type="NCBI Taxonomy" id="269660"/>
    <lineage>
        <taxon>Bacteria</taxon>
        <taxon>Pseudomonadati</taxon>
        <taxon>Pseudomonadota</taxon>
        <taxon>Alphaproteobacteria</taxon>
        <taxon>Hyphomicrobiales</taxon>
        <taxon>Methylobacteriaceae</taxon>
        <taxon>Methylobacterium</taxon>
    </lineage>
</organism>
<keyword evidence="4" id="KW-0233">DNA recombination</keyword>
<reference evidence="9" key="1">
    <citation type="submission" date="2023-07" db="EMBL/GenBank/DDBJ databases">
        <title>Genomic Encyclopedia of Type Strains, Phase IV (KMG-IV): sequencing the most valuable type-strain genomes for metagenomic binning, comparative biology and taxonomic classification.</title>
        <authorList>
            <person name="Goeker M."/>
        </authorList>
    </citation>
    <scope>NUCLEOTIDE SEQUENCE</scope>
    <source>
        <strain evidence="9">DSM 19569</strain>
    </source>
</reference>
<protein>
    <submittedName>
        <fullName evidence="9">Transposase</fullName>
    </submittedName>
</protein>
<gene>
    <name evidence="9" type="ORF">QO001_006464</name>
</gene>
<dbReference type="Pfam" id="PF07282">
    <property type="entry name" value="Cas12f1-like_TNB"/>
    <property type="match status" value="1"/>
</dbReference>
<evidence type="ECO:0000256" key="3">
    <source>
        <dbReference type="ARBA" id="ARBA00023125"/>
    </source>
</evidence>
<feature type="domain" description="Probable transposase IS891/IS1136/IS1341" evidence="7">
    <location>
        <begin position="62"/>
        <end position="172"/>
    </location>
</feature>
<dbReference type="PANTHER" id="PTHR36172">
    <property type="match status" value="1"/>
</dbReference>
<dbReference type="InterPro" id="IPR001959">
    <property type="entry name" value="Transposase"/>
</dbReference>
<keyword evidence="3" id="KW-0238">DNA-binding</keyword>
<sequence length="298" mass="33098">MDDSFRFPGREVAVKRLNANWSAVRLPKIGWAKYRDSRSICGVVKNVTVSLDPLGGHVAFTCEIAHTAPAPFHEVVGIDRGVATTLALSTGELLTAPASLERIEARKRKAQRILARHKRGPNRRRRAQARVARLQARQARIRRDVHHRAALYIARRYGVAVLEDLNTRAMTASARARWRSRGATCGKRPGWHRLATILAYKMEQRDGQVVTVPARFTSQTCAACGVVDATSRESQARFVCIGCGHEDHADINAAINIERRWNIPLLDVEGVHQQPVEASTGRDLTVSENPRPSGRGRC</sequence>
<accession>A0AAJ1TV68</accession>
<evidence type="ECO:0000256" key="4">
    <source>
        <dbReference type="ARBA" id="ARBA00023172"/>
    </source>
</evidence>
<evidence type="ECO:0000256" key="6">
    <source>
        <dbReference type="SAM" id="MobiDB-lite"/>
    </source>
</evidence>
<dbReference type="PANTHER" id="PTHR36172:SF1">
    <property type="entry name" value="RESOLVASE-RELATED"/>
    <property type="match status" value="1"/>
</dbReference>
<evidence type="ECO:0000259" key="7">
    <source>
        <dbReference type="Pfam" id="PF01385"/>
    </source>
</evidence>
<keyword evidence="2" id="KW-0815">Transposition</keyword>
<evidence type="ECO:0000313" key="9">
    <source>
        <dbReference type="EMBL" id="MDQ0547505.1"/>
    </source>
</evidence>
<dbReference type="NCBIfam" id="NF040570">
    <property type="entry name" value="guided_TnpB"/>
    <property type="match status" value="1"/>
</dbReference>
<comment type="similarity">
    <text evidence="1">In the C-terminal section; belongs to the transposase 35 family.</text>
</comment>